<dbReference type="Gene3D" id="3.40.50.12440">
    <property type="match status" value="1"/>
</dbReference>
<evidence type="ECO:0000313" key="3">
    <source>
        <dbReference type="Proteomes" id="UP001240157"/>
    </source>
</evidence>
<evidence type="ECO:0000313" key="2">
    <source>
        <dbReference type="EMBL" id="MDQ7176495.1"/>
    </source>
</evidence>
<protein>
    <submittedName>
        <fullName evidence="2">Molybdopterin-dependent oxidoreductase</fullName>
    </submittedName>
</protein>
<dbReference type="PANTHER" id="PTHR43105:SF2">
    <property type="entry name" value="RESPIRATORY NITRATE REDUCTASE 2 ALPHA CHAIN"/>
    <property type="match status" value="1"/>
</dbReference>
<gene>
    <name evidence="2" type="ORF">RCF65_10915</name>
</gene>
<organism evidence="2 3">
    <name type="scientific">Staphylococcus chromogenes</name>
    <name type="common">Staphylococcus hyicus subsp. chromogenes</name>
    <dbReference type="NCBI Taxonomy" id="46126"/>
    <lineage>
        <taxon>Bacteria</taxon>
        <taxon>Bacillati</taxon>
        <taxon>Bacillota</taxon>
        <taxon>Bacilli</taxon>
        <taxon>Bacillales</taxon>
        <taxon>Staphylococcaceae</taxon>
        <taxon>Staphylococcus</taxon>
    </lineage>
</organism>
<dbReference type="InterPro" id="IPR006656">
    <property type="entry name" value="Mopterin_OxRdtase"/>
</dbReference>
<dbReference type="PANTHER" id="PTHR43105">
    <property type="entry name" value="RESPIRATORY NITRATE REDUCTASE"/>
    <property type="match status" value="1"/>
</dbReference>
<dbReference type="Proteomes" id="UP001240157">
    <property type="component" value="Unassembled WGS sequence"/>
</dbReference>
<dbReference type="Pfam" id="PF00384">
    <property type="entry name" value="Molybdopterin"/>
    <property type="match status" value="1"/>
</dbReference>
<dbReference type="SUPFAM" id="SSF53706">
    <property type="entry name" value="Formate dehydrogenase/DMSO reductase, domains 1-3"/>
    <property type="match status" value="1"/>
</dbReference>
<feature type="non-terminal residue" evidence="2">
    <location>
        <position position="325"/>
    </location>
</feature>
<accession>A0ABD5AYW2</accession>
<dbReference type="EMBL" id="JAVGJF010000158">
    <property type="protein sequence ID" value="MDQ7176495.1"/>
    <property type="molecule type" value="Genomic_DNA"/>
</dbReference>
<comment type="caution">
    <text evidence="2">The sequence shown here is derived from an EMBL/GenBank/DDBJ whole genome shotgun (WGS) entry which is preliminary data.</text>
</comment>
<reference evidence="2 3" key="1">
    <citation type="submission" date="2023-08" db="EMBL/GenBank/DDBJ databases">
        <title>Whole genome sequencing of Staphylococcus chromogenes NNSch 2386.</title>
        <authorList>
            <person name="Kropotov V.S."/>
            <person name="Boriskina E.V."/>
            <person name="Gordinskaya N.A."/>
            <person name="Shkurkina I.S."/>
            <person name="Kryazhev D.V."/>
            <person name="Alekseeva A.E."/>
            <person name="Makhova M.A."/>
        </authorList>
    </citation>
    <scope>NUCLEOTIDE SEQUENCE [LARGE SCALE GENOMIC DNA]</scope>
    <source>
        <strain evidence="2 3">NNSch 2386</strain>
    </source>
</reference>
<dbReference type="RefSeq" id="WP_308891169.1">
    <property type="nucleotide sequence ID" value="NZ_JAVGJF010000158.1"/>
</dbReference>
<dbReference type="AlphaFoldDB" id="A0ABD5AYW2"/>
<evidence type="ECO:0000259" key="1">
    <source>
        <dbReference type="Pfam" id="PF00384"/>
    </source>
</evidence>
<proteinExistence type="predicted"/>
<feature type="domain" description="Molybdopterin oxidoreductase" evidence="1">
    <location>
        <begin position="3"/>
        <end position="164"/>
    </location>
</feature>
<feature type="non-terminal residue" evidence="2">
    <location>
        <position position="1"/>
    </location>
</feature>
<sequence>ILYTIKKDGPDRIAGFTPIPAMSMISYASGARFINLLGGEMLSFYDWYADLPPASPQIWGEQTDVPESSDWYNASYIMMWGSNVPLTRTPDAHFMTEVRYKGAKVISVAPDYAENVKFADHWLAPHPGTDAAVAQAMTHVILQEYYENQPNDMFINYAKQYSDMPFVIMLDEDENGYKAGRFLRASDLGMSGENNEWKPVIQDKLSQQLLVPNGTMGQRWEEGKKWNLKLETEDGTPIDPMLSMVESDYHVETIQFPYFDSSGDGIFERPIATRTIQLANGEEVKIATVYDSMTSQYGVQRFEHELEATSYDDASSKYTPAWQEQ</sequence>
<dbReference type="InterPro" id="IPR050123">
    <property type="entry name" value="Prok_molybdopt-oxidoreductase"/>
</dbReference>
<name>A0ABD5AYW2_STACR</name>